<name>A0ABY7SNW8_9RHOB</name>
<dbReference type="InterPro" id="IPR012910">
    <property type="entry name" value="Plug_dom"/>
</dbReference>
<dbReference type="PROSITE" id="PS52016">
    <property type="entry name" value="TONB_DEPENDENT_REC_3"/>
    <property type="match status" value="1"/>
</dbReference>
<keyword evidence="16" id="KW-0675">Receptor</keyword>
<evidence type="ECO:0000256" key="4">
    <source>
        <dbReference type="ARBA" id="ARBA00022452"/>
    </source>
</evidence>
<evidence type="ECO:0000256" key="7">
    <source>
        <dbReference type="ARBA" id="ARBA00023077"/>
    </source>
</evidence>
<feature type="domain" description="TonB-dependent receptor-like beta-barrel" evidence="14">
    <location>
        <begin position="268"/>
        <end position="637"/>
    </location>
</feature>
<evidence type="ECO:0000256" key="1">
    <source>
        <dbReference type="ARBA" id="ARBA00004571"/>
    </source>
</evidence>
<protein>
    <submittedName>
        <fullName evidence="16">TonB-dependent receptor</fullName>
    </submittedName>
</protein>
<dbReference type="InterPro" id="IPR010917">
    <property type="entry name" value="TonB_rcpt_CS"/>
</dbReference>
<dbReference type="Pfam" id="PF00593">
    <property type="entry name" value="TonB_dep_Rec_b-barrel"/>
    <property type="match status" value="1"/>
</dbReference>
<reference evidence="16 17" key="1">
    <citation type="submission" date="2021-01" db="EMBL/GenBank/DDBJ databases">
        <title>Biogeographic distribution of Paracoccus.</title>
        <authorList>
            <person name="Hollensteiner J."/>
            <person name="Leineberger J."/>
            <person name="Brinkhoff T."/>
            <person name="Daniel R."/>
        </authorList>
    </citation>
    <scope>NUCLEOTIDE SEQUENCE [LARGE SCALE GENOMIC DNA]</scope>
    <source>
        <strain evidence="16 17">KCTC 22803</strain>
    </source>
</reference>
<proteinExistence type="inferred from homology"/>
<gene>
    <name evidence="16" type="ORF">JHX87_07290</name>
</gene>
<keyword evidence="8 10" id="KW-0472">Membrane</keyword>
<dbReference type="InterPro" id="IPR000531">
    <property type="entry name" value="Beta-barrel_TonB"/>
</dbReference>
<evidence type="ECO:0000256" key="2">
    <source>
        <dbReference type="ARBA" id="ARBA00009810"/>
    </source>
</evidence>
<evidence type="ECO:0000256" key="3">
    <source>
        <dbReference type="ARBA" id="ARBA00022448"/>
    </source>
</evidence>
<evidence type="ECO:0000256" key="11">
    <source>
        <dbReference type="PROSITE-ProRule" id="PRU10144"/>
    </source>
</evidence>
<keyword evidence="17" id="KW-1185">Reference proteome</keyword>
<dbReference type="PANTHER" id="PTHR30069:SF41">
    <property type="entry name" value="HEME_HEMOPEXIN UTILIZATION PROTEIN C"/>
    <property type="match status" value="1"/>
</dbReference>
<feature type="signal peptide" evidence="13">
    <location>
        <begin position="1"/>
        <end position="23"/>
    </location>
</feature>
<evidence type="ECO:0000256" key="5">
    <source>
        <dbReference type="ARBA" id="ARBA00022692"/>
    </source>
</evidence>
<evidence type="ECO:0000259" key="15">
    <source>
        <dbReference type="Pfam" id="PF07715"/>
    </source>
</evidence>
<comment type="similarity">
    <text evidence="2 10 12">Belongs to the TonB-dependent receptor family.</text>
</comment>
<accession>A0ABY7SNW8</accession>
<dbReference type="Proteomes" id="UP001219349">
    <property type="component" value="Chromosome"/>
</dbReference>
<dbReference type="InterPro" id="IPR039426">
    <property type="entry name" value="TonB-dep_rcpt-like"/>
</dbReference>
<dbReference type="PANTHER" id="PTHR30069">
    <property type="entry name" value="TONB-DEPENDENT OUTER MEMBRANE RECEPTOR"/>
    <property type="match status" value="1"/>
</dbReference>
<dbReference type="Gene3D" id="2.40.170.20">
    <property type="entry name" value="TonB-dependent receptor, beta-barrel domain"/>
    <property type="match status" value="1"/>
</dbReference>
<feature type="chain" id="PRO_5046055027" evidence="13">
    <location>
        <begin position="24"/>
        <end position="675"/>
    </location>
</feature>
<evidence type="ECO:0000256" key="8">
    <source>
        <dbReference type="ARBA" id="ARBA00023136"/>
    </source>
</evidence>
<comment type="subcellular location">
    <subcellularLocation>
        <location evidence="1 10">Cell outer membrane</location>
        <topology evidence="1 10">Multi-pass membrane protein</topology>
    </subcellularLocation>
</comment>
<feature type="short sequence motif" description="TonB C-terminal box" evidence="11">
    <location>
        <begin position="658"/>
        <end position="675"/>
    </location>
</feature>
<evidence type="ECO:0000256" key="12">
    <source>
        <dbReference type="RuleBase" id="RU003357"/>
    </source>
</evidence>
<dbReference type="InterPro" id="IPR036942">
    <property type="entry name" value="Beta-barrel_TonB_sf"/>
</dbReference>
<keyword evidence="9 10" id="KW-0998">Cell outer membrane</keyword>
<dbReference type="Pfam" id="PF07715">
    <property type="entry name" value="Plug"/>
    <property type="match status" value="1"/>
</dbReference>
<evidence type="ECO:0000313" key="16">
    <source>
        <dbReference type="EMBL" id="WCR08598.1"/>
    </source>
</evidence>
<evidence type="ECO:0000313" key="17">
    <source>
        <dbReference type="Proteomes" id="UP001219349"/>
    </source>
</evidence>
<dbReference type="RefSeq" id="WP_271886057.1">
    <property type="nucleotide sequence ID" value="NZ_CP067136.1"/>
</dbReference>
<dbReference type="InterPro" id="IPR037066">
    <property type="entry name" value="Plug_dom_sf"/>
</dbReference>
<evidence type="ECO:0000256" key="9">
    <source>
        <dbReference type="ARBA" id="ARBA00023237"/>
    </source>
</evidence>
<evidence type="ECO:0000256" key="13">
    <source>
        <dbReference type="SAM" id="SignalP"/>
    </source>
</evidence>
<keyword evidence="7 12" id="KW-0798">TonB box</keyword>
<keyword evidence="4 10" id="KW-1134">Transmembrane beta strand</keyword>
<keyword evidence="3 10" id="KW-0813">Transport</keyword>
<evidence type="ECO:0000259" key="14">
    <source>
        <dbReference type="Pfam" id="PF00593"/>
    </source>
</evidence>
<feature type="domain" description="TonB-dependent receptor plug" evidence="15">
    <location>
        <begin position="56"/>
        <end position="151"/>
    </location>
</feature>
<organism evidence="16 17">
    <name type="scientific">Paracoccus fistulariae</name>
    <dbReference type="NCBI Taxonomy" id="658446"/>
    <lineage>
        <taxon>Bacteria</taxon>
        <taxon>Pseudomonadati</taxon>
        <taxon>Pseudomonadota</taxon>
        <taxon>Alphaproteobacteria</taxon>
        <taxon>Rhodobacterales</taxon>
        <taxon>Paracoccaceae</taxon>
        <taxon>Paracoccus</taxon>
    </lineage>
</organism>
<dbReference type="Gene3D" id="2.170.130.10">
    <property type="entry name" value="TonB-dependent receptor, plug domain"/>
    <property type="match status" value="1"/>
</dbReference>
<dbReference type="EMBL" id="CP067136">
    <property type="protein sequence ID" value="WCR08598.1"/>
    <property type="molecule type" value="Genomic_DNA"/>
</dbReference>
<keyword evidence="6 13" id="KW-0732">Signal</keyword>
<evidence type="ECO:0000256" key="6">
    <source>
        <dbReference type="ARBA" id="ARBA00022729"/>
    </source>
</evidence>
<sequence length="675" mass="73568">MPLSYKVLLAGVSSVALVSAAMAQDTLGSAENPIMLDPITLVSDGQENVEATGGIAITQEDIEELAPADVSELFARDSAVSVSGGAGPSKRIHVFGMEQSNLAVSVDGVPQGITSWHHTGSNVIDPAFLRSVEVEAGAAAADAGFGAAAGAVRYETLGAKDLLRDGQAQGGRLNLSYGDNGRGWSGSLAGYGVYENFDWFAMVHGSDGSNYDDGDGNEVPGTEPATQGLLTKLGYEFEGHRVELAYERSEDEADRVIKMNLDLANSTDVYPLKITRNTLSLRYTSVAPTASWDPEALVYVSRDEYWRPNYATGERPVNGDMDLETETIGGILKNTFTLDQGSVTTGLDWAYNDYRVDNYGDFGRGVWTAETMQIGAFAQARLEFDNGIDLSTGVRVDHQRYTDWDNKRLSDTGVSANATLSYEFAEGYEVFAGASQTWLGYDIGEFGLLHARDESFRTADDFEPSEATNFKFGFNANQGNWNGNITYFDTRLKGLGYYNTDGQYDTDPATVAYLGNADDYRSRGVTMQGNYSWGTGRVGASYTKAKLTQDGDKVLPIGDTVMPIGDMATLFIDQDIPDYNLRVGGTLEWAGRLDGDWLRAGSLQFEDQPSYTVVNLYGEWRPQSYENVAVRLGIDNIFDRQYFERSSYAQRADGAPVYPLYAPGRTITLGLTTNF</sequence>
<dbReference type="SUPFAM" id="SSF56935">
    <property type="entry name" value="Porins"/>
    <property type="match status" value="1"/>
</dbReference>
<evidence type="ECO:0000256" key="10">
    <source>
        <dbReference type="PROSITE-ProRule" id="PRU01360"/>
    </source>
</evidence>
<dbReference type="PROSITE" id="PS01156">
    <property type="entry name" value="TONB_DEPENDENT_REC_2"/>
    <property type="match status" value="1"/>
</dbReference>
<keyword evidence="5 10" id="KW-0812">Transmembrane</keyword>